<dbReference type="PANTHER" id="PTHR21143">
    <property type="entry name" value="INVERTEBRATE GUSTATORY RECEPTOR"/>
    <property type="match status" value="1"/>
</dbReference>
<keyword evidence="3 8" id="KW-0812">Transmembrane</keyword>
<dbReference type="GO" id="GO:0043025">
    <property type="term" value="C:neuronal cell body"/>
    <property type="evidence" value="ECO:0007669"/>
    <property type="project" value="TreeGrafter"/>
</dbReference>
<keyword evidence="2 8" id="KW-1003">Cell membrane</keyword>
<keyword evidence="4 8" id="KW-1133">Transmembrane helix</keyword>
<gene>
    <name evidence="9" type="ORF">PHYEVI_LOCUS1515</name>
</gene>
<dbReference type="GO" id="GO:0008049">
    <property type="term" value="P:male courtship behavior"/>
    <property type="evidence" value="ECO:0007669"/>
    <property type="project" value="TreeGrafter"/>
</dbReference>
<comment type="caution">
    <text evidence="8">Lacks conserved residue(s) required for the propagation of feature annotation.</text>
</comment>
<name>A0A9N9XMR8_PHYSR</name>
<dbReference type="AlphaFoldDB" id="A0A9N9XMR8"/>
<keyword evidence="5 8" id="KW-0472">Membrane</keyword>
<feature type="transmembrane region" description="Helical" evidence="8">
    <location>
        <begin position="167"/>
        <end position="186"/>
    </location>
</feature>
<organism evidence="9 10">
    <name type="scientific">Phyllotreta striolata</name>
    <name type="common">Striped flea beetle</name>
    <name type="synonym">Crioceris striolata</name>
    <dbReference type="NCBI Taxonomy" id="444603"/>
    <lineage>
        <taxon>Eukaryota</taxon>
        <taxon>Metazoa</taxon>
        <taxon>Ecdysozoa</taxon>
        <taxon>Arthropoda</taxon>
        <taxon>Hexapoda</taxon>
        <taxon>Insecta</taxon>
        <taxon>Pterygota</taxon>
        <taxon>Neoptera</taxon>
        <taxon>Endopterygota</taxon>
        <taxon>Coleoptera</taxon>
        <taxon>Polyphaga</taxon>
        <taxon>Cucujiformia</taxon>
        <taxon>Chrysomeloidea</taxon>
        <taxon>Chrysomelidae</taxon>
        <taxon>Galerucinae</taxon>
        <taxon>Alticini</taxon>
        <taxon>Phyllotreta</taxon>
    </lineage>
</organism>
<evidence type="ECO:0000256" key="3">
    <source>
        <dbReference type="ARBA" id="ARBA00022692"/>
    </source>
</evidence>
<proteinExistence type="inferred from homology"/>
<feature type="transmembrane region" description="Helical" evidence="8">
    <location>
        <begin position="252"/>
        <end position="276"/>
    </location>
</feature>
<evidence type="ECO:0000256" key="5">
    <source>
        <dbReference type="ARBA" id="ARBA00023136"/>
    </source>
</evidence>
<dbReference type="GO" id="GO:0030425">
    <property type="term" value="C:dendrite"/>
    <property type="evidence" value="ECO:0007669"/>
    <property type="project" value="TreeGrafter"/>
</dbReference>
<feature type="transmembrane region" description="Helical" evidence="8">
    <location>
        <begin position="352"/>
        <end position="372"/>
    </location>
</feature>
<feature type="transmembrane region" description="Helical" evidence="8">
    <location>
        <begin position="296"/>
        <end position="314"/>
    </location>
</feature>
<accession>A0A9N9XMR8</accession>
<dbReference type="PANTHER" id="PTHR21143:SF133">
    <property type="entry name" value="GUSTATORY AND PHEROMONE RECEPTOR 32A-RELATED"/>
    <property type="match status" value="1"/>
</dbReference>
<dbReference type="GO" id="GO:0007635">
    <property type="term" value="P:chemosensory behavior"/>
    <property type="evidence" value="ECO:0007669"/>
    <property type="project" value="TreeGrafter"/>
</dbReference>
<dbReference type="OrthoDB" id="6366728at2759"/>
<dbReference type="Pfam" id="PF08395">
    <property type="entry name" value="7tm_7"/>
    <property type="match status" value="1"/>
</dbReference>
<feature type="transmembrane region" description="Helical" evidence="8">
    <location>
        <begin position="81"/>
        <end position="101"/>
    </location>
</feature>
<feature type="transmembrane region" description="Helical" evidence="8">
    <location>
        <begin position="134"/>
        <end position="155"/>
    </location>
</feature>
<dbReference type="GO" id="GO:0050909">
    <property type="term" value="P:sensory perception of taste"/>
    <property type="evidence" value="ECO:0007669"/>
    <property type="project" value="InterPro"/>
</dbReference>
<keyword evidence="10" id="KW-1185">Reference proteome</keyword>
<dbReference type="EMBL" id="OU900103">
    <property type="protein sequence ID" value="CAG9855055.1"/>
    <property type="molecule type" value="Genomic_DNA"/>
</dbReference>
<keyword evidence="6 8" id="KW-0675">Receptor</keyword>
<protein>
    <recommendedName>
        <fullName evidence="8">Gustatory receptor</fullName>
    </recommendedName>
</protein>
<dbReference type="InterPro" id="IPR013604">
    <property type="entry name" value="7TM_chemorcpt"/>
</dbReference>
<evidence type="ECO:0000313" key="10">
    <source>
        <dbReference type="Proteomes" id="UP001153712"/>
    </source>
</evidence>
<evidence type="ECO:0000313" key="9">
    <source>
        <dbReference type="EMBL" id="CAG9855055.1"/>
    </source>
</evidence>
<sequence>MSQDDDVVKATLPVWVFCQMFGLCFSSTKAIASTKIPSRKRNVGKFVYWFATVSIALHLSFYNFSYELDPSKNVVIQAGDILNGLSSIAATVSSIFTSFLFENRILTVMKDLCEVNDKLKKYPKSISYKGIKKFAYAEIIYLLNSWIYFLISYVITCPSNLAECLGSWYLMYTITKIFDVNLARFISHMSIVYKQLCTLNSNILHLSEERYVISLNLPKERYKIDALENFKEIYSEILRIGEEINYVHSFSLLLIIANQFISIFSSLYFCFFGYYINGNYIKPNSLSTLLVPLMSLIHPGGQLLAIAIVCQLTISESKQTGKIIYRIPINRNARTLMQRINLFSLHIMHKQFDITACGFFSINCALLLMVGIDPPIY</sequence>
<evidence type="ECO:0000256" key="4">
    <source>
        <dbReference type="ARBA" id="ARBA00022989"/>
    </source>
</evidence>
<keyword evidence="7 8" id="KW-0807">Transducer</keyword>
<feature type="transmembrane region" description="Helical" evidence="8">
    <location>
        <begin position="43"/>
        <end position="61"/>
    </location>
</feature>
<dbReference type="GO" id="GO:0005886">
    <property type="term" value="C:plasma membrane"/>
    <property type="evidence" value="ECO:0007669"/>
    <property type="project" value="UniProtKB-SubCell"/>
</dbReference>
<reference evidence="9" key="1">
    <citation type="submission" date="2022-01" db="EMBL/GenBank/DDBJ databases">
        <authorList>
            <person name="King R."/>
        </authorList>
    </citation>
    <scope>NUCLEOTIDE SEQUENCE</scope>
</reference>
<feature type="transmembrane region" description="Helical" evidence="8">
    <location>
        <begin position="12"/>
        <end position="31"/>
    </location>
</feature>
<evidence type="ECO:0000256" key="8">
    <source>
        <dbReference type="RuleBase" id="RU363108"/>
    </source>
</evidence>
<evidence type="ECO:0000256" key="2">
    <source>
        <dbReference type="ARBA" id="ARBA00022475"/>
    </source>
</evidence>
<dbReference type="Proteomes" id="UP001153712">
    <property type="component" value="Chromosome 10"/>
</dbReference>
<comment type="similarity">
    <text evidence="8">Belongs to the insect chemoreceptor superfamily. Gustatory receptor (GR) family.</text>
</comment>
<comment type="subcellular location">
    <subcellularLocation>
        <location evidence="1 8">Cell membrane</location>
        <topology evidence="1 8">Multi-pass membrane protein</topology>
    </subcellularLocation>
</comment>
<dbReference type="GO" id="GO:0007165">
    <property type="term" value="P:signal transduction"/>
    <property type="evidence" value="ECO:0007669"/>
    <property type="project" value="UniProtKB-KW"/>
</dbReference>
<dbReference type="GO" id="GO:0030424">
    <property type="term" value="C:axon"/>
    <property type="evidence" value="ECO:0007669"/>
    <property type="project" value="TreeGrafter"/>
</dbReference>
<evidence type="ECO:0000256" key="6">
    <source>
        <dbReference type="ARBA" id="ARBA00023170"/>
    </source>
</evidence>
<evidence type="ECO:0000256" key="7">
    <source>
        <dbReference type="ARBA" id="ARBA00023224"/>
    </source>
</evidence>
<comment type="function">
    <text evidence="8">Gustatory receptor which mediates acceptance or avoidance behavior, depending on its substrates.</text>
</comment>
<evidence type="ECO:0000256" key="1">
    <source>
        <dbReference type="ARBA" id="ARBA00004651"/>
    </source>
</evidence>